<dbReference type="Pfam" id="PF00239">
    <property type="entry name" value="Resolvase"/>
    <property type="match status" value="1"/>
</dbReference>
<dbReference type="OrthoDB" id="442501at2759"/>
<dbReference type="SUPFAM" id="SSF53041">
    <property type="entry name" value="Resolvase-like"/>
    <property type="match status" value="1"/>
</dbReference>
<dbReference type="Proteomes" id="UP001152797">
    <property type="component" value="Unassembled WGS sequence"/>
</dbReference>
<sequence length="210" mass="23045">MSCSGVKTSEKKKLQKVTECISGMLPLAKRKKLLKLIDGTYSHVFVESLRTLARKSSAIEELHEAAKRSGTTIVVADAGPDVFSPEASPAQNFQRRVLAAVTEFERDVIVHRLSSGLKAKAAHMKHITGKTKVKVNGRKSHLEHVLERLGDDNKKKCTLKKQLTTLCKVQKSGGLTWRELAKKASACMKLKKKMGKDAAVTLSKSLGVIK</sequence>
<proteinExistence type="predicted"/>
<dbReference type="InterPro" id="IPR036162">
    <property type="entry name" value="Resolvase-like_N_sf"/>
</dbReference>
<accession>A0A9P1CAN7</accession>
<dbReference type="GO" id="GO:0003677">
    <property type="term" value="F:DNA binding"/>
    <property type="evidence" value="ECO:0007669"/>
    <property type="project" value="InterPro"/>
</dbReference>
<comment type="caution">
    <text evidence="2">The sequence shown here is derived from an EMBL/GenBank/DDBJ whole genome shotgun (WGS) entry which is preliminary data.</text>
</comment>
<dbReference type="EMBL" id="CAMXCT020001192">
    <property type="protein sequence ID" value="CAL1141077.1"/>
    <property type="molecule type" value="Genomic_DNA"/>
</dbReference>
<feature type="domain" description="Resolvase/invertase-type recombinase catalytic" evidence="1">
    <location>
        <begin position="15"/>
        <end position="123"/>
    </location>
</feature>
<gene>
    <name evidence="2" type="ORF">C1SCF055_LOCUS14955</name>
</gene>
<dbReference type="GO" id="GO:0000150">
    <property type="term" value="F:DNA strand exchange activity"/>
    <property type="evidence" value="ECO:0007669"/>
    <property type="project" value="InterPro"/>
</dbReference>
<dbReference type="EMBL" id="CAMXCT010001192">
    <property type="protein sequence ID" value="CAI3987702.1"/>
    <property type="molecule type" value="Genomic_DNA"/>
</dbReference>
<dbReference type="EMBL" id="CAMXCT030001192">
    <property type="protein sequence ID" value="CAL4775014.1"/>
    <property type="molecule type" value="Genomic_DNA"/>
</dbReference>
<protein>
    <recommendedName>
        <fullName evidence="1">Resolvase/invertase-type recombinase catalytic domain-containing protein</fullName>
    </recommendedName>
</protein>
<evidence type="ECO:0000259" key="1">
    <source>
        <dbReference type="Pfam" id="PF00239"/>
    </source>
</evidence>
<dbReference type="AlphaFoldDB" id="A0A9P1CAN7"/>
<evidence type="ECO:0000313" key="4">
    <source>
        <dbReference type="Proteomes" id="UP001152797"/>
    </source>
</evidence>
<keyword evidence="4" id="KW-1185">Reference proteome</keyword>
<reference evidence="3 4" key="2">
    <citation type="submission" date="2024-05" db="EMBL/GenBank/DDBJ databases">
        <authorList>
            <person name="Chen Y."/>
            <person name="Shah S."/>
            <person name="Dougan E. K."/>
            <person name="Thang M."/>
            <person name="Chan C."/>
        </authorList>
    </citation>
    <scope>NUCLEOTIDE SEQUENCE [LARGE SCALE GENOMIC DNA]</scope>
</reference>
<evidence type="ECO:0000313" key="3">
    <source>
        <dbReference type="EMBL" id="CAL4775014.1"/>
    </source>
</evidence>
<dbReference type="PANTHER" id="PTHR30461">
    <property type="entry name" value="DNA-INVERTASE FROM LAMBDOID PROPHAGE"/>
    <property type="match status" value="1"/>
</dbReference>
<name>A0A9P1CAN7_9DINO</name>
<dbReference type="InterPro" id="IPR006119">
    <property type="entry name" value="Resolv_N"/>
</dbReference>
<dbReference type="Gene3D" id="3.40.50.1390">
    <property type="entry name" value="Resolvase, N-terminal catalytic domain"/>
    <property type="match status" value="1"/>
</dbReference>
<reference evidence="2" key="1">
    <citation type="submission" date="2022-10" db="EMBL/GenBank/DDBJ databases">
        <authorList>
            <person name="Chen Y."/>
            <person name="Dougan E. K."/>
            <person name="Chan C."/>
            <person name="Rhodes N."/>
            <person name="Thang M."/>
        </authorList>
    </citation>
    <scope>NUCLEOTIDE SEQUENCE</scope>
</reference>
<evidence type="ECO:0000313" key="2">
    <source>
        <dbReference type="EMBL" id="CAI3987702.1"/>
    </source>
</evidence>
<dbReference type="InterPro" id="IPR050639">
    <property type="entry name" value="SSR_resolvase"/>
</dbReference>
<organism evidence="2">
    <name type="scientific">Cladocopium goreaui</name>
    <dbReference type="NCBI Taxonomy" id="2562237"/>
    <lineage>
        <taxon>Eukaryota</taxon>
        <taxon>Sar</taxon>
        <taxon>Alveolata</taxon>
        <taxon>Dinophyceae</taxon>
        <taxon>Suessiales</taxon>
        <taxon>Symbiodiniaceae</taxon>
        <taxon>Cladocopium</taxon>
    </lineage>
</organism>